<evidence type="ECO:0000313" key="1">
    <source>
        <dbReference type="EMBL" id="SVE23476.1"/>
    </source>
</evidence>
<dbReference type="EMBL" id="UINC01203291">
    <property type="protein sequence ID" value="SVE23476.1"/>
    <property type="molecule type" value="Genomic_DNA"/>
</dbReference>
<name>A0A383BTB0_9ZZZZ</name>
<proteinExistence type="predicted"/>
<sequence length="34" mass="3934">MKRYLHLLIGFGALVGQWALAAEVKPIEKTYLRF</sequence>
<feature type="non-terminal residue" evidence="1">
    <location>
        <position position="34"/>
    </location>
</feature>
<accession>A0A383BTB0</accession>
<protein>
    <submittedName>
        <fullName evidence="1">Uncharacterized protein</fullName>
    </submittedName>
</protein>
<reference evidence="1" key="1">
    <citation type="submission" date="2018-05" db="EMBL/GenBank/DDBJ databases">
        <authorList>
            <person name="Lanie J.A."/>
            <person name="Ng W.-L."/>
            <person name="Kazmierczak K.M."/>
            <person name="Andrzejewski T.M."/>
            <person name="Davidsen T.M."/>
            <person name="Wayne K.J."/>
            <person name="Tettelin H."/>
            <person name="Glass J.I."/>
            <person name="Rusch D."/>
            <person name="Podicherti R."/>
            <person name="Tsui H.-C.T."/>
            <person name="Winkler M.E."/>
        </authorList>
    </citation>
    <scope>NUCLEOTIDE SEQUENCE</scope>
</reference>
<gene>
    <name evidence="1" type="ORF">METZ01_LOCUS476330</name>
</gene>
<dbReference type="AlphaFoldDB" id="A0A383BTB0"/>
<organism evidence="1">
    <name type="scientific">marine metagenome</name>
    <dbReference type="NCBI Taxonomy" id="408172"/>
    <lineage>
        <taxon>unclassified sequences</taxon>
        <taxon>metagenomes</taxon>
        <taxon>ecological metagenomes</taxon>
    </lineage>
</organism>